<dbReference type="InterPro" id="IPR039537">
    <property type="entry name" value="Retrotran_Ty1/copia-like"/>
</dbReference>
<dbReference type="InterPro" id="IPR012337">
    <property type="entry name" value="RNaseH-like_sf"/>
</dbReference>
<organism evidence="2">
    <name type="scientific">Sesamum latifolium</name>
    <dbReference type="NCBI Taxonomy" id="2727402"/>
    <lineage>
        <taxon>Eukaryota</taxon>
        <taxon>Viridiplantae</taxon>
        <taxon>Streptophyta</taxon>
        <taxon>Embryophyta</taxon>
        <taxon>Tracheophyta</taxon>
        <taxon>Spermatophyta</taxon>
        <taxon>Magnoliopsida</taxon>
        <taxon>eudicotyledons</taxon>
        <taxon>Gunneridae</taxon>
        <taxon>Pentapetalae</taxon>
        <taxon>asterids</taxon>
        <taxon>lamiids</taxon>
        <taxon>Lamiales</taxon>
        <taxon>Pedaliaceae</taxon>
        <taxon>Sesamum</taxon>
    </lineage>
</organism>
<dbReference type="SUPFAM" id="SSF53098">
    <property type="entry name" value="Ribonuclease H-like"/>
    <property type="match status" value="1"/>
</dbReference>
<dbReference type="InterPro" id="IPR036397">
    <property type="entry name" value="RNaseH_sf"/>
</dbReference>
<accession>A0AAW2VH69</accession>
<feature type="domain" description="GAG-pre-integrase" evidence="1">
    <location>
        <begin position="134"/>
        <end position="186"/>
    </location>
</feature>
<dbReference type="Pfam" id="PF13976">
    <property type="entry name" value="gag_pre-integrs"/>
    <property type="match status" value="1"/>
</dbReference>
<dbReference type="GO" id="GO:0008233">
    <property type="term" value="F:peptidase activity"/>
    <property type="evidence" value="ECO:0007669"/>
    <property type="project" value="UniProtKB-KW"/>
</dbReference>
<dbReference type="PANTHER" id="PTHR42648">
    <property type="entry name" value="TRANSPOSASE, PUTATIVE-RELATED"/>
    <property type="match status" value="1"/>
</dbReference>
<evidence type="ECO:0000259" key="1">
    <source>
        <dbReference type="Pfam" id="PF13976"/>
    </source>
</evidence>
<evidence type="ECO:0000313" key="2">
    <source>
        <dbReference type="EMBL" id="KAL0427620.1"/>
    </source>
</evidence>
<gene>
    <name evidence="2" type="ORF">Slati_2936800</name>
</gene>
<dbReference type="GO" id="GO:0003676">
    <property type="term" value="F:nucleic acid binding"/>
    <property type="evidence" value="ECO:0007669"/>
    <property type="project" value="InterPro"/>
</dbReference>
<dbReference type="EMBL" id="JACGWN010000010">
    <property type="protein sequence ID" value="KAL0427620.1"/>
    <property type="molecule type" value="Genomic_DNA"/>
</dbReference>
<reference evidence="2" key="2">
    <citation type="journal article" date="2024" name="Plant">
        <title>Genomic evolution and insights into agronomic trait innovations of Sesamum species.</title>
        <authorList>
            <person name="Miao H."/>
            <person name="Wang L."/>
            <person name="Qu L."/>
            <person name="Liu H."/>
            <person name="Sun Y."/>
            <person name="Le M."/>
            <person name="Wang Q."/>
            <person name="Wei S."/>
            <person name="Zheng Y."/>
            <person name="Lin W."/>
            <person name="Duan Y."/>
            <person name="Cao H."/>
            <person name="Xiong S."/>
            <person name="Wang X."/>
            <person name="Wei L."/>
            <person name="Li C."/>
            <person name="Ma Q."/>
            <person name="Ju M."/>
            <person name="Zhao R."/>
            <person name="Li G."/>
            <person name="Mu C."/>
            <person name="Tian Q."/>
            <person name="Mei H."/>
            <person name="Zhang T."/>
            <person name="Gao T."/>
            <person name="Zhang H."/>
        </authorList>
    </citation>
    <scope>NUCLEOTIDE SEQUENCE</scope>
    <source>
        <strain evidence="2">KEN1</strain>
    </source>
</reference>
<dbReference type="InterPro" id="IPR025724">
    <property type="entry name" value="GAG-pre-integrase_dom"/>
</dbReference>
<name>A0AAW2VH69_9LAMI</name>
<proteinExistence type="predicted"/>
<dbReference type="Gene3D" id="3.30.420.10">
    <property type="entry name" value="Ribonuclease H-like superfamily/Ribonuclease H"/>
    <property type="match status" value="1"/>
</dbReference>
<comment type="caution">
    <text evidence="2">The sequence shown here is derived from an EMBL/GenBank/DDBJ whole genome shotgun (WGS) entry which is preliminary data.</text>
</comment>
<dbReference type="GO" id="GO:0006508">
    <property type="term" value="P:proteolysis"/>
    <property type="evidence" value="ECO:0007669"/>
    <property type="project" value="UniProtKB-KW"/>
</dbReference>
<dbReference type="PANTHER" id="PTHR42648:SF31">
    <property type="entry name" value="RNA-DIRECTED DNA POLYMERASE"/>
    <property type="match status" value="1"/>
</dbReference>
<protein>
    <recommendedName>
        <fullName evidence="1">GAG-pre-integrase domain-containing protein</fullName>
    </recommendedName>
</protein>
<sequence>MKVQTNLHHRMLRRLWLKCLKECKRDVPSDPLSHYANFAQFDDDFAGNTITATEIDKSCWILDTGATNHVCANIDLFQSYAKLLQPHYVHLPVCSKRMDQVTRDNLVVGNLFRRLYVYKRDHETLTDSSTVLFQNVTCSTSVPCSSSKWHNRLGHASAQAIKHILNIDCDEFNTDAPCDVCHRAKQSRLPFSISPSQSTEIFDLVHMDLWGPYKANSMSGCAYVLTLVDDHSRSVWTFLLK</sequence>
<dbReference type="AlphaFoldDB" id="A0AAW2VH69"/>
<reference evidence="2" key="1">
    <citation type="submission" date="2020-06" db="EMBL/GenBank/DDBJ databases">
        <authorList>
            <person name="Li T."/>
            <person name="Hu X."/>
            <person name="Zhang T."/>
            <person name="Song X."/>
            <person name="Zhang H."/>
            <person name="Dai N."/>
            <person name="Sheng W."/>
            <person name="Hou X."/>
            <person name="Wei L."/>
        </authorList>
    </citation>
    <scope>NUCLEOTIDE SEQUENCE</scope>
    <source>
        <strain evidence="2">KEN1</strain>
        <tissue evidence="2">Leaf</tissue>
    </source>
</reference>